<organism evidence="4 5">
    <name type="scientific">Brevibacterium pityocampae</name>
    <dbReference type="NCBI Taxonomy" id="506594"/>
    <lineage>
        <taxon>Bacteria</taxon>
        <taxon>Bacillati</taxon>
        <taxon>Actinomycetota</taxon>
        <taxon>Actinomycetes</taxon>
        <taxon>Micrococcales</taxon>
        <taxon>Brevibacteriaceae</taxon>
        <taxon>Brevibacterium</taxon>
    </lineage>
</organism>
<dbReference type="EMBL" id="BAABGL010000006">
    <property type="protein sequence ID" value="GAA4389143.1"/>
    <property type="molecule type" value="Genomic_DNA"/>
</dbReference>
<dbReference type="PANTHER" id="PTHR35004">
    <property type="entry name" value="TRANSPOSASE RV3428C-RELATED"/>
    <property type="match status" value="1"/>
</dbReference>
<keyword evidence="5" id="KW-1185">Reference proteome</keyword>
<dbReference type="PANTHER" id="PTHR35004:SF8">
    <property type="entry name" value="TRANSPOSASE RV3428C-RELATED"/>
    <property type="match status" value="1"/>
</dbReference>
<comment type="caution">
    <text evidence="4">The sequence shown here is derived from an EMBL/GenBank/DDBJ whole genome shotgun (WGS) entry which is preliminary data.</text>
</comment>
<feature type="compositionally biased region" description="Low complexity" evidence="2">
    <location>
        <begin position="499"/>
        <end position="520"/>
    </location>
</feature>
<protein>
    <submittedName>
        <fullName evidence="4">IS21 family transposase</fullName>
    </submittedName>
</protein>
<name>A0ABP8JDJ1_9MICO</name>
<dbReference type="InterPro" id="IPR054353">
    <property type="entry name" value="IstA-like_C"/>
</dbReference>
<evidence type="ECO:0000259" key="3">
    <source>
        <dbReference type="PROSITE" id="PS50994"/>
    </source>
</evidence>
<sequence length="546" mass="61076">MADYRRIMMLLIQQRSYRQIEVMASCSHRAIARARRVLDEHRLSTVADVEGLSAEDLDRLFSDGRKSSAGEFAPIDFDSIVQARVGRKKPPLKVLWAKYVNTDAPAGVRNYGYDRFCELVAEHVRVHDLTAPIRHVPGHTMQVDWAGSPMQLLDPITRESTRVSVFVATLPYSGFVYARGYLDEKLSAWCDGHQRAFEFIGGVPLMVVPDNASTASNQISKTERTRDVNAAYAQFLEHHRSAAVPTRSAAPRDKGNVEAGVKVVTSWAIHYLADQVFASLDDLNEALAERVEWINHRTPFRGEERSRHAWFTEAEKPELLELPEHRWEPVVWRKAKVHRDWHIQIDTIKYSVPYEFAGVSVDVRIVGSQVEVLAGGDVVARHRRGRHRNGYVTDPDHAPAYLAETAGLWTRAYFLRQAAKVGPATVAALERLLDRKKIEAQGFRSCMNILDLGKRRGRVLLEQACQHLIDSDEHRQITYTAVKNTTSALQAQQDERPRTLPAAPPGTAAARASSAGRDTSGAHLAGISAFSLEALTAQNTREADDA</sequence>
<dbReference type="RefSeq" id="WP_345031083.1">
    <property type="nucleotide sequence ID" value="NZ_BAABGL010000006.1"/>
</dbReference>
<gene>
    <name evidence="4" type="primary">istA</name>
    <name evidence="4" type="ORF">GCM10023167_14610</name>
</gene>
<evidence type="ECO:0000256" key="2">
    <source>
        <dbReference type="SAM" id="MobiDB-lite"/>
    </source>
</evidence>
<dbReference type="InterPro" id="IPR012337">
    <property type="entry name" value="RNaseH-like_sf"/>
</dbReference>
<proteinExistence type="inferred from homology"/>
<dbReference type="Pfam" id="PF22483">
    <property type="entry name" value="Mu-transpos_C_2"/>
    <property type="match status" value="1"/>
</dbReference>
<dbReference type="InterPro" id="IPR036397">
    <property type="entry name" value="RNaseH_sf"/>
</dbReference>
<dbReference type="Gene3D" id="3.30.420.10">
    <property type="entry name" value="Ribonuclease H-like superfamily/Ribonuclease H"/>
    <property type="match status" value="1"/>
</dbReference>
<feature type="region of interest" description="Disordered" evidence="2">
    <location>
        <begin position="487"/>
        <end position="520"/>
    </location>
</feature>
<reference evidence="5" key="1">
    <citation type="journal article" date="2019" name="Int. J. Syst. Evol. Microbiol.">
        <title>The Global Catalogue of Microorganisms (GCM) 10K type strain sequencing project: providing services to taxonomists for standard genome sequencing and annotation.</title>
        <authorList>
            <consortium name="The Broad Institute Genomics Platform"/>
            <consortium name="The Broad Institute Genome Sequencing Center for Infectious Disease"/>
            <person name="Wu L."/>
            <person name="Ma J."/>
        </authorList>
    </citation>
    <scope>NUCLEOTIDE SEQUENCE [LARGE SCALE GENOMIC DNA]</scope>
    <source>
        <strain evidence="5">JCM 17808</strain>
    </source>
</reference>
<dbReference type="Proteomes" id="UP001500642">
    <property type="component" value="Unassembled WGS sequence"/>
</dbReference>
<feature type="domain" description="Integrase catalytic" evidence="3">
    <location>
        <begin position="133"/>
        <end position="315"/>
    </location>
</feature>
<evidence type="ECO:0000313" key="5">
    <source>
        <dbReference type="Proteomes" id="UP001500642"/>
    </source>
</evidence>
<dbReference type="InterPro" id="IPR001584">
    <property type="entry name" value="Integrase_cat-core"/>
</dbReference>
<evidence type="ECO:0000313" key="4">
    <source>
        <dbReference type="EMBL" id="GAA4389143.1"/>
    </source>
</evidence>
<dbReference type="SUPFAM" id="SSF53098">
    <property type="entry name" value="Ribonuclease H-like"/>
    <property type="match status" value="1"/>
</dbReference>
<comment type="similarity">
    <text evidence="1">Belongs to the transposase IS21/IS408/IS1162 family.</text>
</comment>
<dbReference type="PROSITE" id="PS50994">
    <property type="entry name" value="INTEGRASE"/>
    <property type="match status" value="1"/>
</dbReference>
<dbReference type="NCBIfam" id="NF033546">
    <property type="entry name" value="transpos_IS21"/>
    <property type="match status" value="1"/>
</dbReference>
<accession>A0ABP8JDJ1</accession>
<evidence type="ECO:0000256" key="1">
    <source>
        <dbReference type="ARBA" id="ARBA00009277"/>
    </source>
</evidence>